<sequence>MRVILFGATGMVGQGALRECLLDDRVEAVLVVGRTPLGTSDPKLTEVVAEDLFAIEPITGYDACLFCLGTSSVGVKPEEYERITYQLTLSVARKLPADTTFVYVSGAGTDSTERGRVRWARVKGATENALAKLPLKAYSVRPGYIQPMGGVTSKTTLYRTLYRVAMPLYPALRRLFPRFVTTNREIGLAMLEVAENGYQKPILENTDLVTAAARRARPAGS</sequence>
<reference evidence="1" key="1">
    <citation type="submission" date="2022-06" db="EMBL/GenBank/DDBJ databases">
        <title>Amycolatopsis iheyaensis sp. nov., a new species of the genus Amycolatopsis isolated from soil in Iheya island, Japan.</title>
        <authorList>
            <person name="Ngamcharungchit C."/>
            <person name="Kanto H."/>
            <person name="Take A."/>
            <person name="Intra B."/>
            <person name="Matsumoto A."/>
            <person name="Panbangred W."/>
            <person name="Inahashi Y."/>
        </authorList>
    </citation>
    <scope>NUCLEOTIDE SEQUENCE</scope>
    <source>
        <strain evidence="1">OK19-0408</strain>
    </source>
</reference>
<dbReference type="Gene3D" id="3.40.50.720">
    <property type="entry name" value="NAD(P)-binding Rossmann-like Domain"/>
    <property type="match status" value="1"/>
</dbReference>
<evidence type="ECO:0000313" key="1">
    <source>
        <dbReference type="EMBL" id="MCR6487645.1"/>
    </source>
</evidence>
<dbReference type="InterPro" id="IPR036291">
    <property type="entry name" value="NAD(P)-bd_dom_sf"/>
</dbReference>
<dbReference type="RefSeq" id="WP_257924213.1">
    <property type="nucleotide sequence ID" value="NZ_JAMXQV010000020.1"/>
</dbReference>
<dbReference type="PANTHER" id="PTHR14097">
    <property type="entry name" value="OXIDOREDUCTASE HTATIP2"/>
    <property type="match status" value="1"/>
</dbReference>
<protein>
    <submittedName>
        <fullName evidence="1">Epimerase</fullName>
    </submittedName>
</protein>
<accession>A0A9X2SPK5</accession>
<gene>
    <name evidence="1" type="ORF">M8542_32945</name>
</gene>
<proteinExistence type="predicted"/>
<organism evidence="1 2">
    <name type="scientific">Amycolatopsis iheyensis</name>
    <dbReference type="NCBI Taxonomy" id="2945988"/>
    <lineage>
        <taxon>Bacteria</taxon>
        <taxon>Bacillati</taxon>
        <taxon>Actinomycetota</taxon>
        <taxon>Actinomycetes</taxon>
        <taxon>Pseudonocardiales</taxon>
        <taxon>Pseudonocardiaceae</taxon>
        <taxon>Amycolatopsis</taxon>
    </lineage>
</organism>
<dbReference type="PANTHER" id="PTHR14097:SF8">
    <property type="entry name" value="NAD(P)-BINDING DOMAIN-CONTAINING PROTEIN"/>
    <property type="match status" value="1"/>
</dbReference>
<dbReference type="EMBL" id="JAMXQV010000020">
    <property type="protein sequence ID" value="MCR6487645.1"/>
    <property type="molecule type" value="Genomic_DNA"/>
</dbReference>
<comment type="caution">
    <text evidence="1">The sequence shown here is derived from an EMBL/GenBank/DDBJ whole genome shotgun (WGS) entry which is preliminary data.</text>
</comment>
<dbReference type="SUPFAM" id="SSF51735">
    <property type="entry name" value="NAD(P)-binding Rossmann-fold domains"/>
    <property type="match status" value="1"/>
</dbReference>
<dbReference type="Proteomes" id="UP001144096">
    <property type="component" value="Unassembled WGS sequence"/>
</dbReference>
<keyword evidence="2" id="KW-1185">Reference proteome</keyword>
<evidence type="ECO:0000313" key="2">
    <source>
        <dbReference type="Proteomes" id="UP001144096"/>
    </source>
</evidence>
<dbReference type="AlphaFoldDB" id="A0A9X2SPK5"/>
<name>A0A9X2SPK5_9PSEU</name>